<reference evidence="1 2" key="1">
    <citation type="journal article" date="2009" name="PLoS ONE">
        <title>The complete genome of Teredinibacter turnerae T7901: an intracellular endosymbiont of marine wood-boring bivalves (shipworms).</title>
        <authorList>
            <person name="Yang J.C."/>
            <person name="Madupu R."/>
            <person name="Durkin A.S."/>
            <person name="Ekborg N.A."/>
            <person name="Pedamallu C.S."/>
            <person name="Hostetler J.B."/>
            <person name="Radune D."/>
            <person name="Toms B.S."/>
            <person name="Henrissat B."/>
            <person name="Coutinho P.M."/>
            <person name="Schwarz S."/>
            <person name="Field L."/>
            <person name="Trindade-Silva A.E."/>
            <person name="Soares C.A.G."/>
            <person name="Elshahawi S."/>
            <person name="Hanora A."/>
            <person name="Schmidt E.W."/>
            <person name="Haygood M.G."/>
            <person name="Posfai J."/>
            <person name="Benner J."/>
            <person name="Madinger C."/>
            <person name="Nove J."/>
            <person name="Anton B."/>
            <person name="Chaudhary K."/>
            <person name="Foster J."/>
            <person name="Holman A."/>
            <person name="Kumar S."/>
            <person name="Lessard P.A."/>
            <person name="Luyten Y.A."/>
            <person name="Slatko B."/>
            <person name="Wood N."/>
            <person name="Wu B."/>
            <person name="Teplitski M."/>
            <person name="Mougous J.D."/>
            <person name="Ward N."/>
            <person name="Eisen J.A."/>
            <person name="Badger J.H."/>
            <person name="Distel D.L."/>
        </authorList>
    </citation>
    <scope>NUCLEOTIDE SEQUENCE [LARGE SCALE GENOMIC DNA]</scope>
    <source>
        <strain evidence="2">ATCC 39867 / T7901</strain>
    </source>
</reference>
<evidence type="ECO:0000313" key="2">
    <source>
        <dbReference type="Proteomes" id="UP000009080"/>
    </source>
</evidence>
<evidence type="ECO:0000313" key="1">
    <source>
        <dbReference type="EMBL" id="ACR12640.1"/>
    </source>
</evidence>
<protein>
    <submittedName>
        <fullName evidence="1">Uncharacterized protein</fullName>
    </submittedName>
</protein>
<dbReference type="Proteomes" id="UP000009080">
    <property type="component" value="Chromosome"/>
</dbReference>
<keyword evidence="2" id="KW-1185">Reference proteome</keyword>
<dbReference type="AlphaFoldDB" id="C5BHR2"/>
<dbReference type="HOGENOM" id="CLU_3174199_0_0_6"/>
<organism evidence="1 2">
    <name type="scientific">Teredinibacter turnerae (strain ATCC 39867 / T7901)</name>
    <dbReference type="NCBI Taxonomy" id="377629"/>
    <lineage>
        <taxon>Bacteria</taxon>
        <taxon>Pseudomonadati</taxon>
        <taxon>Pseudomonadota</taxon>
        <taxon>Gammaproteobacteria</taxon>
        <taxon>Cellvibrionales</taxon>
        <taxon>Cellvibrionaceae</taxon>
        <taxon>Teredinibacter</taxon>
    </lineage>
</organism>
<proteinExistence type="predicted"/>
<name>C5BHR2_TERTT</name>
<dbReference type="KEGG" id="ttu:TERTU_1785"/>
<accession>C5BHR2</accession>
<dbReference type="EMBL" id="CP001614">
    <property type="protein sequence ID" value="ACR12640.1"/>
    <property type="molecule type" value="Genomic_DNA"/>
</dbReference>
<sequence length="47" mass="5351">MCRRAAVCYAFTGYPPLPILIDYLLFCGAMKIALALLDQLRIFSFFC</sequence>
<gene>
    <name evidence="1" type="ordered locus">TERTU_1785</name>
</gene>